<keyword evidence="2" id="KW-1185">Reference proteome</keyword>
<protein>
    <submittedName>
        <fullName evidence="1">DUF4192 domain-containing protein</fullName>
    </submittedName>
</protein>
<dbReference type="RefSeq" id="WP_344926858.1">
    <property type="nucleotide sequence ID" value="NZ_BAAAYK010000038.1"/>
</dbReference>
<comment type="caution">
    <text evidence="1">The sequence shown here is derived from an EMBL/GenBank/DDBJ whole genome shotgun (WGS) entry which is preliminary data.</text>
</comment>
<dbReference type="Proteomes" id="UP001500483">
    <property type="component" value="Unassembled WGS sequence"/>
</dbReference>
<accession>A0ABP6RRP4</accession>
<name>A0ABP6RRP4_9PSEU</name>
<dbReference type="Pfam" id="PF13830">
    <property type="entry name" value="DUF4192"/>
    <property type="match status" value="1"/>
</dbReference>
<organism evidence="1 2">
    <name type="scientific">Saccharopolyspora gregorii</name>
    <dbReference type="NCBI Taxonomy" id="33914"/>
    <lineage>
        <taxon>Bacteria</taxon>
        <taxon>Bacillati</taxon>
        <taxon>Actinomycetota</taxon>
        <taxon>Actinomycetes</taxon>
        <taxon>Pseudonocardiales</taxon>
        <taxon>Pseudonocardiaceae</taxon>
        <taxon>Saccharopolyspora</taxon>
    </lineage>
</organism>
<reference evidence="2" key="1">
    <citation type="journal article" date="2019" name="Int. J. Syst. Evol. Microbiol.">
        <title>The Global Catalogue of Microorganisms (GCM) 10K type strain sequencing project: providing services to taxonomists for standard genome sequencing and annotation.</title>
        <authorList>
            <consortium name="The Broad Institute Genomics Platform"/>
            <consortium name="The Broad Institute Genome Sequencing Center for Infectious Disease"/>
            <person name="Wu L."/>
            <person name="Ma J."/>
        </authorList>
    </citation>
    <scope>NUCLEOTIDE SEQUENCE [LARGE SCALE GENOMIC DNA]</scope>
    <source>
        <strain evidence="2">JCM 9687</strain>
    </source>
</reference>
<evidence type="ECO:0000313" key="1">
    <source>
        <dbReference type="EMBL" id="GAA3357895.1"/>
    </source>
</evidence>
<evidence type="ECO:0000313" key="2">
    <source>
        <dbReference type="Proteomes" id="UP001500483"/>
    </source>
</evidence>
<dbReference type="InterPro" id="IPR025447">
    <property type="entry name" value="DUF4192"/>
</dbReference>
<gene>
    <name evidence="1" type="ORF">GCM10020366_27770</name>
</gene>
<dbReference type="EMBL" id="BAAAYK010000038">
    <property type="protein sequence ID" value="GAA3357895.1"/>
    <property type="molecule type" value="Genomic_DNA"/>
</dbReference>
<sequence length="327" mass="35129">MEKSGLVLSGTDAIVSEIPNLLGFVPAESLVLIGFTDLGTRSAFEFTLRIDLPAPEHRSPAARYLLDFAAARQIDAAIAVVVGGDRSEQRELITEIGTEFDANQIALHALWTAALHTGESWYCYQDCGCDGVVYDTSGSQLAAMVAVQGFRRWGSREEMVASIAPVPDEDRQEVADGLRAWRTLPESAFGSLRDAAAPVLTAVEQLRGGEALSTDQAVAALGALSYPLVRDMMLARREPGAEQLWTLLLRYAPDAEIEAPAVLLATAAYLNGDGAMAGIALDRAREAAAPREPGDLVCLLEQMLVREPARLREVLDDLAGDPSLRPD</sequence>
<proteinExistence type="predicted"/>